<name>A0A8X6UHL8_NEPPI</name>
<feature type="region of interest" description="Disordered" evidence="1">
    <location>
        <begin position="44"/>
        <end position="73"/>
    </location>
</feature>
<protein>
    <submittedName>
        <fullName evidence="2">Uncharacterized protein</fullName>
    </submittedName>
</protein>
<evidence type="ECO:0000256" key="1">
    <source>
        <dbReference type="SAM" id="MobiDB-lite"/>
    </source>
</evidence>
<reference evidence="2" key="1">
    <citation type="submission" date="2020-08" db="EMBL/GenBank/DDBJ databases">
        <title>Multicomponent nature underlies the extraordinary mechanical properties of spider dragline silk.</title>
        <authorList>
            <person name="Kono N."/>
            <person name="Nakamura H."/>
            <person name="Mori M."/>
            <person name="Yoshida Y."/>
            <person name="Ohtoshi R."/>
            <person name="Malay A.D."/>
            <person name="Moran D.A.P."/>
            <person name="Tomita M."/>
            <person name="Numata K."/>
            <person name="Arakawa K."/>
        </authorList>
    </citation>
    <scope>NUCLEOTIDE SEQUENCE</scope>
</reference>
<evidence type="ECO:0000313" key="2">
    <source>
        <dbReference type="EMBL" id="GFU18476.1"/>
    </source>
</evidence>
<dbReference type="EMBL" id="BMAW01030885">
    <property type="protein sequence ID" value="GFU18476.1"/>
    <property type="molecule type" value="Genomic_DNA"/>
</dbReference>
<proteinExistence type="predicted"/>
<gene>
    <name evidence="2" type="ORF">NPIL_520511</name>
</gene>
<comment type="caution">
    <text evidence="2">The sequence shown here is derived from an EMBL/GenBank/DDBJ whole genome shotgun (WGS) entry which is preliminary data.</text>
</comment>
<dbReference type="AlphaFoldDB" id="A0A8X6UHL8"/>
<accession>A0A8X6UHL8</accession>
<evidence type="ECO:0000313" key="3">
    <source>
        <dbReference type="Proteomes" id="UP000887013"/>
    </source>
</evidence>
<sequence>MVLPSLILTLRSFNIEMHELKLDLHQHINREQPVKDQYSKDMDLWKPKDATPSGPGRDCRFNETDPESENASNMPEWPQAVIFSQSSLLANHSSHLDGISNFLLTPSLIPYLPPSTFTVSSPHSSNSYSMKYNHIMKLIEETHIIQHFKIKPNTES</sequence>
<organism evidence="2 3">
    <name type="scientific">Nephila pilipes</name>
    <name type="common">Giant wood spider</name>
    <name type="synonym">Nephila maculata</name>
    <dbReference type="NCBI Taxonomy" id="299642"/>
    <lineage>
        <taxon>Eukaryota</taxon>
        <taxon>Metazoa</taxon>
        <taxon>Ecdysozoa</taxon>
        <taxon>Arthropoda</taxon>
        <taxon>Chelicerata</taxon>
        <taxon>Arachnida</taxon>
        <taxon>Araneae</taxon>
        <taxon>Araneomorphae</taxon>
        <taxon>Entelegynae</taxon>
        <taxon>Araneoidea</taxon>
        <taxon>Nephilidae</taxon>
        <taxon>Nephila</taxon>
    </lineage>
</organism>
<dbReference type="Proteomes" id="UP000887013">
    <property type="component" value="Unassembled WGS sequence"/>
</dbReference>
<keyword evidence="3" id="KW-1185">Reference proteome</keyword>